<evidence type="ECO:0000313" key="1">
    <source>
        <dbReference type="EMBL" id="MCY6958886.1"/>
    </source>
</evidence>
<reference evidence="1" key="1">
    <citation type="submission" date="2022-12" db="EMBL/GenBank/DDBJ databases">
        <title>Clostridium sp. nov., isolated from industrial wastewater.</title>
        <authorList>
            <person name="Jiayan W."/>
        </authorList>
    </citation>
    <scope>NUCLEOTIDE SEQUENCE</scope>
    <source>
        <strain evidence="1">ZC22-4</strain>
    </source>
</reference>
<keyword evidence="2" id="KW-1185">Reference proteome</keyword>
<sequence>MAVHRTNKDGEIIIDKPSKKVVRERDIGDTPSKDYARDYTIDNIELIVEYRDEIKRKSKLGQYILRDEELDDMLYSKK</sequence>
<accession>A0ABT4D9B7</accession>
<protein>
    <submittedName>
        <fullName evidence="1">Uncharacterized protein</fullName>
    </submittedName>
</protein>
<dbReference type="RefSeq" id="WP_268061299.1">
    <property type="nucleotide sequence ID" value="NZ_JAPQFJ010000008.1"/>
</dbReference>
<organism evidence="1 2">
    <name type="scientific">Clostridium brassicae</name>
    <dbReference type="NCBI Taxonomy" id="2999072"/>
    <lineage>
        <taxon>Bacteria</taxon>
        <taxon>Bacillati</taxon>
        <taxon>Bacillota</taxon>
        <taxon>Clostridia</taxon>
        <taxon>Eubacteriales</taxon>
        <taxon>Clostridiaceae</taxon>
        <taxon>Clostridium</taxon>
    </lineage>
</organism>
<dbReference type="Proteomes" id="UP001144612">
    <property type="component" value="Unassembled WGS sequence"/>
</dbReference>
<comment type="caution">
    <text evidence="1">The sequence shown here is derived from an EMBL/GenBank/DDBJ whole genome shotgun (WGS) entry which is preliminary data.</text>
</comment>
<proteinExistence type="predicted"/>
<gene>
    <name evidence="1" type="ORF">OW729_09750</name>
</gene>
<name>A0ABT4D9B7_9CLOT</name>
<evidence type="ECO:0000313" key="2">
    <source>
        <dbReference type="Proteomes" id="UP001144612"/>
    </source>
</evidence>
<dbReference type="EMBL" id="JAPQFJ010000008">
    <property type="protein sequence ID" value="MCY6958886.1"/>
    <property type="molecule type" value="Genomic_DNA"/>
</dbReference>